<evidence type="ECO:0000256" key="7">
    <source>
        <dbReference type="RuleBase" id="RU004187"/>
    </source>
</evidence>
<dbReference type="GO" id="GO:0140662">
    <property type="term" value="F:ATP-dependent protein folding chaperone"/>
    <property type="evidence" value="ECO:0007669"/>
    <property type="project" value="InterPro"/>
</dbReference>
<dbReference type="EMBL" id="VWRR01000017">
    <property type="protein sequence ID" value="KAF6000953.1"/>
    <property type="molecule type" value="Genomic_DNA"/>
</dbReference>
<evidence type="ECO:0000256" key="1">
    <source>
        <dbReference type="ARBA" id="ARBA00004496"/>
    </source>
</evidence>
<dbReference type="FunFam" id="3.50.7.10:FF:000004">
    <property type="entry name" value="T-complex protein 1 subunit zeta"/>
    <property type="match status" value="1"/>
</dbReference>
<evidence type="ECO:0000313" key="9">
    <source>
        <dbReference type="Proteomes" id="UP000530660"/>
    </source>
</evidence>
<keyword evidence="3" id="KW-0963">Cytoplasm</keyword>
<keyword evidence="6 7" id="KW-0143">Chaperone</keyword>
<dbReference type="InterPro" id="IPR012722">
    <property type="entry name" value="Chap_CCT_zeta"/>
</dbReference>
<dbReference type="InterPro" id="IPR027413">
    <property type="entry name" value="GROEL-like_equatorial_sf"/>
</dbReference>
<dbReference type="SUPFAM" id="SSF48592">
    <property type="entry name" value="GroEL equatorial domain-like"/>
    <property type="match status" value="1"/>
</dbReference>
<dbReference type="AlphaFoldDB" id="A0A7J7ICX6"/>
<evidence type="ECO:0000256" key="3">
    <source>
        <dbReference type="ARBA" id="ARBA00022490"/>
    </source>
</evidence>
<dbReference type="OrthoDB" id="10052040at2759"/>
<dbReference type="PRINTS" id="PR00304">
    <property type="entry name" value="TCOMPLEXTCP1"/>
</dbReference>
<dbReference type="Proteomes" id="UP000530660">
    <property type="component" value="Unassembled WGS sequence"/>
</dbReference>
<gene>
    <name evidence="8" type="primary">CCT6A</name>
    <name evidence="8" type="ORF">F1559_003485</name>
</gene>
<evidence type="ECO:0000313" key="8">
    <source>
        <dbReference type="EMBL" id="KAF6000953.1"/>
    </source>
</evidence>
<comment type="subcellular location">
    <subcellularLocation>
        <location evidence="1">Cytoplasm</location>
    </subcellularLocation>
</comment>
<evidence type="ECO:0000256" key="6">
    <source>
        <dbReference type="ARBA" id="ARBA00023186"/>
    </source>
</evidence>
<dbReference type="GO" id="GO:0005737">
    <property type="term" value="C:cytoplasm"/>
    <property type="evidence" value="ECO:0007669"/>
    <property type="project" value="UniProtKB-SubCell"/>
</dbReference>
<dbReference type="SUPFAM" id="SSF54849">
    <property type="entry name" value="GroEL-intermediate domain like"/>
    <property type="match status" value="1"/>
</dbReference>
<keyword evidence="9" id="KW-1185">Reference proteome</keyword>
<dbReference type="PROSITE" id="PS00750">
    <property type="entry name" value="TCP1_1"/>
    <property type="match status" value="1"/>
</dbReference>
<dbReference type="NCBIfam" id="TIGR02347">
    <property type="entry name" value="chap_CCT_zeta"/>
    <property type="match status" value="1"/>
</dbReference>
<dbReference type="PANTHER" id="PTHR11353">
    <property type="entry name" value="CHAPERONIN"/>
    <property type="match status" value="1"/>
</dbReference>
<sequence length="538" mass="58681">MAAAPAVKFLNPNAEVSRRGLALHANINAAGGLEDILRSNLGPRGTMKLLVSGSGELKLTKDGAVLLHNMEIIHPTAKIIARAATAQDDECGDGTTSVVLLVGEVLRQAERPLVDGTHPRHLVDGIELARTELIRNFLPGVQTVVDRDDREQLWRVVRCALNTKLSDELVIAHLTDLVSDAALTVHRNGEPLDLFMVEIMAMESRTVMHSSLVRGLVLDHGARHPDMPKDLQNAYVLTCNVSLEYEKSELGGGFFYSSAEQREKLALAERDAVAHQVEKILRLKRQVCDESGSNAGFVVVNQKGISPDALDMLAREGIMALRRAKRRNMERLVLACGGTAVNSLDDLNPAVLGRATRVFEETLGEDKFTFVEAASTARSCTLVLRGPDKHTLQQLKDAVRDGLHTAKHFLEDACLVPGAGAFECAAYQHLQEYAKQVHGRARLGVKVFADALLIIPKTLAENSGLDAQETILQMIEAHERGRMVGLDVHAGELIEPMGQGIVDCCRPKRHAISLATTITTQLLLVDELLKAGRDTRTK</sequence>
<keyword evidence="5 7" id="KW-0067">ATP-binding</keyword>
<dbReference type="InterPro" id="IPR027410">
    <property type="entry name" value="TCP-1-like_intermed_sf"/>
</dbReference>
<dbReference type="Pfam" id="PF00118">
    <property type="entry name" value="Cpn60_TCP1"/>
    <property type="match status" value="1"/>
</dbReference>
<dbReference type="GO" id="GO:0005524">
    <property type="term" value="F:ATP binding"/>
    <property type="evidence" value="ECO:0007669"/>
    <property type="project" value="UniProtKB-KW"/>
</dbReference>
<dbReference type="GO" id="GO:0016887">
    <property type="term" value="F:ATP hydrolysis activity"/>
    <property type="evidence" value="ECO:0007669"/>
    <property type="project" value="InterPro"/>
</dbReference>
<dbReference type="SUPFAM" id="SSF52029">
    <property type="entry name" value="GroEL apical domain-like"/>
    <property type="match status" value="1"/>
</dbReference>
<evidence type="ECO:0000256" key="4">
    <source>
        <dbReference type="ARBA" id="ARBA00022741"/>
    </source>
</evidence>
<keyword evidence="4 7" id="KW-0547">Nucleotide-binding</keyword>
<dbReference type="InterPro" id="IPR002423">
    <property type="entry name" value="Cpn60/GroEL/TCP-1"/>
</dbReference>
<dbReference type="InterPro" id="IPR002194">
    <property type="entry name" value="Chaperonin_TCP-1_CS"/>
</dbReference>
<comment type="caution">
    <text evidence="8">The sequence shown here is derived from an EMBL/GenBank/DDBJ whole genome shotgun (WGS) entry which is preliminary data.</text>
</comment>
<dbReference type="Gene3D" id="3.50.7.10">
    <property type="entry name" value="GroEL"/>
    <property type="match status" value="1"/>
</dbReference>
<dbReference type="InterPro" id="IPR027409">
    <property type="entry name" value="GroEL-like_apical_dom_sf"/>
</dbReference>
<reference evidence="8 9" key="1">
    <citation type="journal article" date="2020" name="J. Phycol.">
        <title>Comparative genome analysis reveals Cyanidiococcus gen. nov., a new extremophilic red algal genus sister to Cyanidioschyzon (Cyanidioschyzonaceae, Rhodophyta).</title>
        <authorList>
            <person name="Liu S.-L."/>
            <person name="Chiang Y.-R."/>
            <person name="Yoon H.S."/>
            <person name="Fu H.-Y."/>
        </authorList>
    </citation>
    <scope>NUCLEOTIDE SEQUENCE [LARGE SCALE GENOMIC DNA]</scope>
    <source>
        <strain evidence="8 9">THAL066</strain>
    </source>
</reference>
<dbReference type="PROSITE" id="PS00751">
    <property type="entry name" value="TCP1_2"/>
    <property type="match status" value="1"/>
</dbReference>
<dbReference type="Gene3D" id="1.10.560.10">
    <property type="entry name" value="GroEL-like equatorial domain"/>
    <property type="match status" value="1"/>
</dbReference>
<dbReference type="GO" id="GO:0051082">
    <property type="term" value="F:unfolded protein binding"/>
    <property type="evidence" value="ECO:0007669"/>
    <property type="project" value="InterPro"/>
</dbReference>
<evidence type="ECO:0000256" key="5">
    <source>
        <dbReference type="ARBA" id="ARBA00022840"/>
    </source>
</evidence>
<organism evidence="8 9">
    <name type="scientific">Cyanidiococcus yangmingshanensis</name>
    <dbReference type="NCBI Taxonomy" id="2690220"/>
    <lineage>
        <taxon>Eukaryota</taxon>
        <taxon>Rhodophyta</taxon>
        <taxon>Bangiophyceae</taxon>
        <taxon>Cyanidiales</taxon>
        <taxon>Cyanidiaceae</taxon>
        <taxon>Cyanidiococcus</taxon>
    </lineage>
</organism>
<accession>A0A7J7ICX6</accession>
<dbReference type="CDD" id="cd03342">
    <property type="entry name" value="TCP1_zeta"/>
    <property type="match status" value="1"/>
</dbReference>
<name>A0A7J7ICX6_9RHOD</name>
<dbReference type="FunFam" id="1.10.560.10:FF:000058">
    <property type="entry name" value="T-complex protein 1 subunit zeta"/>
    <property type="match status" value="1"/>
</dbReference>
<proteinExistence type="inferred from homology"/>
<comment type="similarity">
    <text evidence="2 7">Belongs to the TCP-1 chaperonin family.</text>
</comment>
<dbReference type="InterPro" id="IPR017998">
    <property type="entry name" value="Chaperone_TCP-1"/>
</dbReference>
<protein>
    <submittedName>
        <fullName evidence="8">T-complex protein 1 subunit zeta</fullName>
    </submittedName>
</protein>
<evidence type="ECO:0000256" key="2">
    <source>
        <dbReference type="ARBA" id="ARBA00008020"/>
    </source>
</evidence>
<dbReference type="Gene3D" id="3.30.260.10">
    <property type="entry name" value="TCP-1-like chaperonin intermediate domain"/>
    <property type="match status" value="1"/>
</dbReference>